<reference evidence="2 3" key="1">
    <citation type="journal article" date="2013" name="Proc. Natl. Acad. Sci. U.S.A.">
        <title>Genome of an arbuscular mycorrhizal fungus provides insight into the oldest plant symbiosis.</title>
        <authorList>
            <person name="Tisserant E."/>
            <person name="Malbreil M."/>
            <person name="Kuo A."/>
            <person name="Kohler A."/>
            <person name="Symeonidi A."/>
            <person name="Balestrini R."/>
            <person name="Charron P."/>
            <person name="Duensing N."/>
            <person name="Frei Dit Frey N."/>
            <person name="Gianinazzi-Pearson V."/>
            <person name="Gilbert L.B."/>
            <person name="Handa Y."/>
            <person name="Herr J.R."/>
            <person name="Hijri M."/>
            <person name="Koul R."/>
            <person name="Kawaguchi M."/>
            <person name="Krajinski F."/>
            <person name="Lammers P.J."/>
            <person name="Masclaux F.G."/>
            <person name="Murat C."/>
            <person name="Morin E."/>
            <person name="Ndikumana S."/>
            <person name="Pagni M."/>
            <person name="Petitpierre D."/>
            <person name="Requena N."/>
            <person name="Rosikiewicz P."/>
            <person name="Riley R."/>
            <person name="Saito K."/>
            <person name="San Clemente H."/>
            <person name="Shapiro H."/>
            <person name="van Tuinen D."/>
            <person name="Becard G."/>
            <person name="Bonfante P."/>
            <person name="Paszkowski U."/>
            <person name="Shachar-Hill Y.Y."/>
            <person name="Tuskan G.A."/>
            <person name="Young P.W."/>
            <person name="Sanders I.R."/>
            <person name="Henrissat B."/>
            <person name="Rensing S.A."/>
            <person name="Grigoriev I.V."/>
            <person name="Corradi N."/>
            <person name="Roux C."/>
            <person name="Martin F."/>
        </authorList>
    </citation>
    <scope>NUCLEOTIDE SEQUENCE [LARGE SCALE GENOMIC DNA]</scope>
    <source>
        <strain evidence="2 3">DAOM 197198</strain>
    </source>
</reference>
<protein>
    <submittedName>
        <fullName evidence="2">Uncharacterized protein</fullName>
    </submittedName>
</protein>
<accession>A0A2P4PQH3</accession>
<reference evidence="2 3" key="2">
    <citation type="journal article" date="2018" name="New Phytol.">
        <title>High intraspecific genome diversity in the model arbuscular mycorrhizal symbiont Rhizophagus irregularis.</title>
        <authorList>
            <person name="Chen E.C.H."/>
            <person name="Morin E."/>
            <person name="Beaudet D."/>
            <person name="Noel J."/>
            <person name="Yildirir G."/>
            <person name="Ndikumana S."/>
            <person name="Charron P."/>
            <person name="St-Onge C."/>
            <person name="Giorgi J."/>
            <person name="Kruger M."/>
            <person name="Marton T."/>
            <person name="Ropars J."/>
            <person name="Grigoriev I.V."/>
            <person name="Hainaut M."/>
            <person name="Henrissat B."/>
            <person name="Roux C."/>
            <person name="Martin F."/>
            <person name="Corradi N."/>
        </authorList>
    </citation>
    <scope>NUCLEOTIDE SEQUENCE [LARGE SCALE GENOMIC DNA]</scope>
    <source>
        <strain evidence="2 3">DAOM 197198</strain>
    </source>
</reference>
<dbReference type="AlphaFoldDB" id="A0A2P4PQH3"/>
<organism evidence="2 3">
    <name type="scientific">Rhizophagus irregularis (strain DAOM 181602 / DAOM 197198 / MUCL 43194)</name>
    <name type="common">Arbuscular mycorrhizal fungus</name>
    <name type="synonym">Glomus intraradices</name>
    <dbReference type="NCBI Taxonomy" id="747089"/>
    <lineage>
        <taxon>Eukaryota</taxon>
        <taxon>Fungi</taxon>
        <taxon>Fungi incertae sedis</taxon>
        <taxon>Mucoromycota</taxon>
        <taxon>Glomeromycotina</taxon>
        <taxon>Glomeromycetes</taxon>
        <taxon>Glomerales</taxon>
        <taxon>Glomeraceae</taxon>
        <taxon>Rhizophagus</taxon>
    </lineage>
</organism>
<keyword evidence="1" id="KW-0812">Transmembrane</keyword>
<keyword evidence="3" id="KW-1185">Reference proteome</keyword>
<dbReference type="Proteomes" id="UP000018888">
    <property type="component" value="Unassembled WGS sequence"/>
</dbReference>
<evidence type="ECO:0000313" key="3">
    <source>
        <dbReference type="Proteomes" id="UP000018888"/>
    </source>
</evidence>
<sequence length="74" mass="8369">MMTTIFARFFCGIISITLFLITSTTITSIYVNSSSLLCCFLHGNNFIGLSLLITITRMFIIGQFFNYAFPLTHD</sequence>
<feature type="transmembrane region" description="Helical" evidence="1">
    <location>
        <begin position="43"/>
        <end position="65"/>
    </location>
</feature>
<name>A0A2P4PQH3_RHIID</name>
<evidence type="ECO:0000313" key="2">
    <source>
        <dbReference type="EMBL" id="POG67645.1"/>
    </source>
</evidence>
<comment type="caution">
    <text evidence="2">The sequence shown here is derived from an EMBL/GenBank/DDBJ whole genome shotgun (WGS) entry which is preliminary data.</text>
</comment>
<proteinExistence type="predicted"/>
<gene>
    <name evidence="2" type="ORF">GLOIN_2v1644962</name>
</gene>
<feature type="transmembrane region" description="Helical" evidence="1">
    <location>
        <begin position="6"/>
        <end position="31"/>
    </location>
</feature>
<keyword evidence="1" id="KW-1133">Transmembrane helix</keyword>
<dbReference type="EMBL" id="AUPC02000167">
    <property type="protein sequence ID" value="POG67645.1"/>
    <property type="molecule type" value="Genomic_DNA"/>
</dbReference>
<evidence type="ECO:0000256" key="1">
    <source>
        <dbReference type="SAM" id="Phobius"/>
    </source>
</evidence>
<keyword evidence="1" id="KW-0472">Membrane</keyword>